<accession>A0A1V3XAC6</accession>
<protein>
    <submittedName>
        <fullName evidence="2">Uncharacterized protein</fullName>
    </submittedName>
</protein>
<proteinExistence type="predicted"/>
<feature type="compositionally biased region" description="Basic and acidic residues" evidence="1">
    <location>
        <begin position="9"/>
        <end position="24"/>
    </location>
</feature>
<organism evidence="2 3">
    <name type="scientific">Mycobacterium kansasii</name>
    <dbReference type="NCBI Taxonomy" id="1768"/>
    <lineage>
        <taxon>Bacteria</taxon>
        <taxon>Bacillati</taxon>
        <taxon>Actinomycetota</taxon>
        <taxon>Actinomycetes</taxon>
        <taxon>Mycobacteriales</taxon>
        <taxon>Mycobacteriaceae</taxon>
        <taxon>Mycobacterium</taxon>
    </lineage>
</organism>
<dbReference type="EMBL" id="MVBM01000003">
    <property type="protein sequence ID" value="OOK76078.1"/>
    <property type="molecule type" value="Genomic_DNA"/>
</dbReference>
<evidence type="ECO:0000313" key="3">
    <source>
        <dbReference type="Proteomes" id="UP000189229"/>
    </source>
</evidence>
<evidence type="ECO:0000256" key="1">
    <source>
        <dbReference type="SAM" id="MobiDB-lite"/>
    </source>
</evidence>
<dbReference type="AlphaFoldDB" id="A0A1V3XAC6"/>
<name>A0A1V3XAC6_MYCKA</name>
<dbReference type="Proteomes" id="UP000189229">
    <property type="component" value="Unassembled WGS sequence"/>
</dbReference>
<feature type="region of interest" description="Disordered" evidence="1">
    <location>
        <begin position="1"/>
        <end position="28"/>
    </location>
</feature>
<gene>
    <name evidence="2" type="ORF">BZL30_3798</name>
</gene>
<reference evidence="2 3" key="1">
    <citation type="submission" date="2017-02" db="EMBL/GenBank/DDBJ databases">
        <title>Complete genome sequences of Mycobacterium kansasii strains isolated from rhesus macaques.</title>
        <authorList>
            <person name="Panda A."/>
            <person name="Nagaraj S."/>
            <person name="Zhao X."/>
            <person name="Tettelin H."/>
            <person name="Detolla L.J."/>
        </authorList>
    </citation>
    <scope>NUCLEOTIDE SEQUENCE [LARGE SCALE GENOMIC DNA]</scope>
    <source>
        <strain evidence="2 3">11-3813</strain>
    </source>
</reference>
<comment type="caution">
    <text evidence="2">The sequence shown here is derived from an EMBL/GenBank/DDBJ whole genome shotgun (WGS) entry which is preliminary data.</text>
</comment>
<sequence length="68" mass="7587">MPAGTDGDQPARENAARRDTELSPRDPQFACHRTRFDVYITLTSHSSESATSGGRSLWLYTRCDERAA</sequence>
<evidence type="ECO:0000313" key="2">
    <source>
        <dbReference type="EMBL" id="OOK76078.1"/>
    </source>
</evidence>